<evidence type="ECO:0000256" key="1">
    <source>
        <dbReference type="SAM" id="Phobius"/>
    </source>
</evidence>
<organism evidence="2 3">
    <name type="scientific">Stanieria cyanosphaera (strain ATCC 29371 / PCC 7437)</name>
    <dbReference type="NCBI Taxonomy" id="111780"/>
    <lineage>
        <taxon>Bacteria</taxon>
        <taxon>Bacillati</taxon>
        <taxon>Cyanobacteriota</taxon>
        <taxon>Cyanophyceae</taxon>
        <taxon>Pleurocapsales</taxon>
        <taxon>Dermocarpellaceae</taxon>
        <taxon>Stanieria</taxon>
    </lineage>
</organism>
<feature type="transmembrane region" description="Helical" evidence="1">
    <location>
        <begin position="6"/>
        <end position="30"/>
    </location>
</feature>
<protein>
    <recommendedName>
        <fullName evidence="4">NfeD-like C-terminal domain-containing protein</fullName>
    </recommendedName>
</protein>
<dbReference type="KEGG" id="scs:Sta7437_2075"/>
<keyword evidence="1" id="KW-0812">Transmembrane</keyword>
<dbReference type="EMBL" id="CP003653">
    <property type="protein sequence ID" value="AFZ35626.1"/>
    <property type="molecule type" value="Genomic_DNA"/>
</dbReference>
<reference evidence="3" key="1">
    <citation type="journal article" date="2013" name="Proc. Natl. Acad. Sci. U.S.A.">
        <title>Improving the coverage of the cyanobacterial phylum using diversity-driven genome sequencing.</title>
        <authorList>
            <person name="Shih P.M."/>
            <person name="Wu D."/>
            <person name="Latifi A."/>
            <person name="Axen S.D."/>
            <person name="Fewer D.P."/>
            <person name="Talla E."/>
            <person name="Calteau A."/>
            <person name="Cai F."/>
            <person name="Tandeau de Marsac N."/>
            <person name="Rippka R."/>
            <person name="Herdman M."/>
            <person name="Sivonen K."/>
            <person name="Coursin T."/>
            <person name="Laurent T."/>
            <person name="Goodwin L."/>
            <person name="Nolan M."/>
            <person name="Davenport K.W."/>
            <person name="Han C.S."/>
            <person name="Rubin E.M."/>
            <person name="Eisen J.A."/>
            <person name="Woyke T."/>
            <person name="Gugger M."/>
            <person name="Kerfeld C.A."/>
        </authorList>
    </citation>
    <scope>NUCLEOTIDE SEQUENCE [LARGE SCALE GENOMIC DNA]</scope>
    <source>
        <strain evidence="3">ATCC 29371 / PCC 7437</strain>
    </source>
</reference>
<dbReference type="OrthoDB" id="517853at2"/>
<evidence type="ECO:0008006" key="4">
    <source>
        <dbReference type="Google" id="ProtNLM"/>
    </source>
</evidence>
<keyword evidence="1" id="KW-0472">Membrane</keyword>
<dbReference type="AlphaFoldDB" id="K9XU73"/>
<dbReference type="HOGENOM" id="CLU_2082666_0_0_3"/>
<dbReference type="RefSeq" id="WP_015193294.1">
    <property type="nucleotide sequence ID" value="NC_019748.1"/>
</dbReference>
<dbReference type="Gene3D" id="2.40.50.140">
    <property type="entry name" value="Nucleic acid-binding proteins"/>
    <property type="match status" value="1"/>
</dbReference>
<dbReference type="eggNOG" id="ENOG5031HI9">
    <property type="taxonomic scope" value="Bacteria"/>
</dbReference>
<name>K9XU73_STAC7</name>
<dbReference type="Proteomes" id="UP000010473">
    <property type="component" value="Chromosome"/>
</dbReference>
<sequence>MNYLLLVVAILSITIGIFVGALIVWFIYFWRRRQIVDSLIKPEDIVGLYGTVEIPFDSGSRGKVRVNLKGSMLDLFAVTDETRHFNFGDRVFIIQMKENKVWVVGEDSITVISDQ</sequence>
<gene>
    <name evidence="2" type="ordered locus">Sta7437_2075</name>
</gene>
<keyword evidence="3" id="KW-1185">Reference proteome</keyword>
<dbReference type="InterPro" id="IPR012340">
    <property type="entry name" value="NA-bd_OB-fold"/>
</dbReference>
<keyword evidence="1" id="KW-1133">Transmembrane helix</keyword>
<proteinExistence type="predicted"/>
<accession>K9XU73</accession>
<evidence type="ECO:0000313" key="3">
    <source>
        <dbReference type="Proteomes" id="UP000010473"/>
    </source>
</evidence>
<evidence type="ECO:0000313" key="2">
    <source>
        <dbReference type="EMBL" id="AFZ35626.1"/>
    </source>
</evidence>